<name>A0A5C7AZ84_9BACT</name>
<dbReference type="InterPro" id="IPR029063">
    <property type="entry name" value="SAM-dependent_MTases_sf"/>
</dbReference>
<gene>
    <name evidence="2" type="ORF">ESV85_05910</name>
</gene>
<dbReference type="GO" id="GO:0032259">
    <property type="term" value="P:methylation"/>
    <property type="evidence" value="ECO:0007669"/>
    <property type="project" value="UniProtKB-KW"/>
</dbReference>
<sequence>MTPSNNSNWEFPVLIPKSPVKKALKNLVGKIAQLIKPEIRNELLNGKIPSNKIERAILCSIFIELKADNKYEKLAELHRQIWSSNHTQGYFDLTSGRLQGMFNLLKEPIYESITNLLSETDYQELIEIGCGEGMVVKNLSEKFIGIPHFVGIDINQAQIEINNSTYNTIENLRFVAGDITSNINLIKGSNKIFLSFGGVLEYLTEKELVILIEELSALQNIAFIIYEPIELGFNIRKQKHSIIYGSELSFCHPYHYYFTKFGFRIIREKSIESDGTNFIYLTATNS</sequence>
<keyword evidence="2" id="KW-0808">Transferase</keyword>
<dbReference type="SUPFAM" id="SSF53335">
    <property type="entry name" value="S-adenosyl-L-methionine-dependent methyltransferases"/>
    <property type="match status" value="1"/>
</dbReference>
<evidence type="ECO:0000313" key="3">
    <source>
        <dbReference type="Proteomes" id="UP000321935"/>
    </source>
</evidence>
<dbReference type="InterPro" id="IPR041698">
    <property type="entry name" value="Methyltransf_25"/>
</dbReference>
<dbReference type="AlphaFoldDB" id="A0A5C7AZ84"/>
<reference evidence="2 3" key="1">
    <citation type="submission" date="2019-08" db="EMBL/GenBank/DDBJ databases">
        <title>Genomes sequence of Algoriphagus aquimarinus ACAM450.</title>
        <authorList>
            <person name="Bowman J.P."/>
        </authorList>
    </citation>
    <scope>NUCLEOTIDE SEQUENCE [LARGE SCALE GENOMIC DNA]</scope>
    <source>
        <strain evidence="2 3">ACAM 450</strain>
    </source>
</reference>
<comment type="caution">
    <text evidence="2">The sequence shown here is derived from an EMBL/GenBank/DDBJ whole genome shotgun (WGS) entry which is preliminary data.</text>
</comment>
<organism evidence="2 3">
    <name type="scientific">Algoriphagus aquimarinus</name>
    <dbReference type="NCBI Taxonomy" id="237018"/>
    <lineage>
        <taxon>Bacteria</taxon>
        <taxon>Pseudomonadati</taxon>
        <taxon>Bacteroidota</taxon>
        <taxon>Cytophagia</taxon>
        <taxon>Cytophagales</taxon>
        <taxon>Cyclobacteriaceae</taxon>
        <taxon>Algoriphagus</taxon>
    </lineage>
</organism>
<dbReference type="Proteomes" id="UP000321935">
    <property type="component" value="Unassembled WGS sequence"/>
</dbReference>
<evidence type="ECO:0000259" key="1">
    <source>
        <dbReference type="Pfam" id="PF13649"/>
    </source>
</evidence>
<proteinExistence type="predicted"/>
<dbReference type="RefSeq" id="WP_146915675.1">
    <property type="nucleotide sequence ID" value="NZ_VORW01000002.1"/>
</dbReference>
<feature type="domain" description="Methyltransferase" evidence="1">
    <location>
        <begin position="126"/>
        <end position="216"/>
    </location>
</feature>
<dbReference type="Pfam" id="PF13649">
    <property type="entry name" value="Methyltransf_25"/>
    <property type="match status" value="1"/>
</dbReference>
<dbReference type="GO" id="GO:0008168">
    <property type="term" value="F:methyltransferase activity"/>
    <property type="evidence" value="ECO:0007669"/>
    <property type="project" value="UniProtKB-KW"/>
</dbReference>
<accession>A0A5C7AZ84</accession>
<dbReference type="OrthoDB" id="9770553at2"/>
<dbReference type="Gene3D" id="3.40.50.150">
    <property type="entry name" value="Vaccinia Virus protein VP39"/>
    <property type="match status" value="1"/>
</dbReference>
<dbReference type="EMBL" id="VORW01000002">
    <property type="protein sequence ID" value="TXE13507.1"/>
    <property type="molecule type" value="Genomic_DNA"/>
</dbReference>
<keyword evidence="2" id="KW-0489">Methyltransferase</keyword>
<evidence type="ECO:0000313" key="2">
    <source>
        <dbReference type="EMBL" id="TXE13507.1"/>
    </source>
</evidence>
<protein>
    <submittedName>
        <fullName evidence="2">Class I SAM-dependent methyltransferase</fullName>
    </submittedName>
</protein>